<accession>A0A1X0QZ76</accession>
<feature type="transmembrane region" description="Helical" evidence="1">
    <location>
        <begin position="15"/>
        <end position="37"/>
    </location>
</feature>
<keyword evidence="1" id="KW-0812">Transmembrane</keyword>
<feature type="transmembrane region" description="Helical" evidence="1">
    <location>
        <begin position="49"/>
        <end position="65"/>
    </location>
</feature>
<evidence type="ECO:0000256" key="1">
    <source>
        <dbReference type="SAM" id="Phobius"/>
    </source>
</evidence>
<reference evidence="2" key="1">
    <citation type="journal article" date="2016" name="Proc. Natl. Acad. Sci. U.S.A.">
        <title>Lipid metabolic changes in an early divergent fungus govern the establishment of a mutualistic symbiosis with endobacteria.</title>
        <authorList>
            <person name="Lastovetsky O.A."/>
            <person name="Gaspar M.L."/>
            <person name="Mondo S.J."/>
            <person name="LaButti K.M."/>
            <person name="Sandor L."/>
            <person name="Grigoriev I.V."/>
            <person name="Henry S.A."/>
            <person name="Pawlowska T.E."/>
        </authorList>
    </citation>
    <scope>NUCLEOTIDE SEQUENCE [LARGE SCALE GENOMIC DNA]</scope>
    <source>
        <strain evidence="2">ATCC 52814</strain>
    </source>
</reference>
<sequence>MSLPFFLILSDKLCYLVKCVKISPIVIVIKSSLFIIIKSSSFMLKKSPMFSIVTIVIMFVCYRLFQTFYKLLLQNCFLWSLYLIYYSRRLDFLLSSDGLFRYNTRGNIKKASYPNKGGK</sequence>
<protein>
    <submittedName>
        <fullName evidence="2">Uncharacterized protein</fullName>
    </submittedName>
</protein>
<dbReference type="Proteomes" id="UP000242414">
    <property type="component" value="Unassembled WGS sequence"/>
</dbReference>
<proteinExistence type="predicted"/>
<evidence type="ECO:0000313" key="2">
    <source>
        <dbReference type="EMBL" id="ORE05103.1"/>
    </source>
</evidence>
<name>A0A1X0QZ76_RHIZD</name>
<dbReference type="AlphaFoldDB" id="A0A1X0QZ76"/>
<keyword evidence="1" id="KW-0472">Membrane</keyword>
<organism evidence="2">
    <name type="scientific">Rhizopus microsporus var. microsporus</name>
    <dbReference type="NCBI Taxonomy" id="86635"/>
    <lineage>
        <taxon>Eukaryota</taxon>
        <taxon>Fungi</taxon>
        <taxon>Fungi incertae sedis</taxon>
        <taxon>Mucoromycota</taxon>
        <taxon>Mucoromycotina</taxon>
        <taxon>Mucoromycetes</taxon>
        <taxon>Mucorales</taxon>
        <taxon>Mucorineae</taxon>
        <taxon>Rhizopodaceae</taxon>
        <taxon>Rhizopus</taxon>
    </lineage>
</organism>
<keyword evidence="1" id="KW-1133">Transmembrane helix</keyword>
<dbReference type="EMBL" id="KV921953">
    <property type="protein sequence ID" value="ORE05103.1"/>
    <property type="molecule type" value="Genomic_DNA"/>
</dbReference>
<gene>
    <name evidence="2" type="ORF">BCV72DRAFT_4643</name>
</gene>
<dbReference type="VEuPathDB" id="FungiDB:BCV72DRAFT_4643"/>